<sequence>MAADTHPDPSIRRGPGRWIRNWDPENSAQWERGGSRIARRNLWASIFAEHLGFCVWSLWAVLVLFMTPQTGFAFTAEQKFLLVSLVALVGALIRIPYTMAVPRFGGRNWTLISVVALLVPTLLAAVLVQSPDTPFWVFALLAATAGLGGGNFASSMSNISYFYPERLKGTALGLNAGGGNIGVATVQLLGLAVIALFSVQAGAVVPLVYVPLLLLAALVAWRYMDNLASMRGNTADQVAVCRDRHTWLMSLLYIGTFGSFIGYGFAFGLLLQNQFDRTPIEAATVTFLGPLIGSLIRPLGGWLADRYGGSQVTLWNFLAMVAGTAVIIVASLHGSLAMFTLGFVVLFTLSGIGNGSTYKMIPSIYAAKAEDRIAAGEAREEAVADTKRLAAALLGLVGAIGGLGGVLINMAFRESFAAVGSATPAFVCFLGFYMVCALVTWRVYLRGPMGGRGHTRAAADTVVAS</sequence>
<evidence type="ECO:0000256" key="6">
    <source>
        <dbReference type="SAM" id="Phobius"/>
    </source>
</evidence>
<dbReference type="CDD" id="cd17341">
    <property type="entry name" value="MFS_NRT2_like"/>
    <property type="match status" value="1"/>
</dbReference>
<proteinExistence type="inferred from homology"/>
<protein>
    <submittedName>
        <fullName evidence="7">Nitrate/nitrite transporter</fullName>
    </submittedName>
</protein>
<evidence type="ECO:0000256" key="4">
    <source>
        <dbReference type="ARBA" id="ARBA00022989"/>
    </source>
</evidence>
<feature type="transmembrane region" description="Helical" evidence="6">
    <location>
        <begin position="389"/>
        <end position="412"/>
    </location>
</feature>
<feature type="transmembrane region" description="Helical" evidence="6">
    <location>
        <begin position="424"/>
        <end position="445"/>
    </location>
</feature>
<dbReference type="InterPro" id="IPR044772">
    <property type="entry name" value="NO3_transporter"/>
</dbReference>
<feature type="transmembrane region" description="Helical" evidence="6">
    <location>
        <begin position="282"/>
        <end position="300"/>
    </location>
</feature>
<dbReference type="SUPFAM" id="SSF103473">
    <property type="entry name" value="MFS general substrate transporter"/>
    <property type="match status" value="1"/>
</dbReference>
<dbReference type="InterPro" id="IPR036259">
    <property type="entry name" value="MFS_trans_sf"/>
</dbReference>
<accession>A0ABU2H6F1</accession>
<evidence type="ECO:0000256" key="2">
    <source>
        <dbReference type="ARBA" id="ARBA00008432"/>
    </source>
</evidence>
<feature type="transmembrane region" description="Helical" evidence="6">
    <location>
        <begin position="203"/>
        <end position="221"/>
    </location>
</feature>
<keyword evidence="3 6" id="KW-0812">Transmembrane</keyword>
<dbReference type="PANTHER" id="PTHR23515">
    <property type="entry name" value="HIGH-AFFINITY NITRATE TRANSPORTER 2.3"/>
    <property type="match status" value="1"/>
</dbReference>
<dbReference type="Proteomes" id="UP001250214">
    <property type="component" value="Unassembled WGS sequence"/>
</dbReference>
<dbReference type="Pfam" id="PF07690">
    <property type="entry name" value="MFS_1"/>
    <property type="match status" value="1"/>
</dbReference>
<feature type="transmembrane region" description="Helical" evidence="6">
    <location>
        <begin position="109"/>
        <end position="129"/>
    </location>
</feature>
<comment type="similarity">
    <text evidence="2">Belongs to the major facilitator superfamily. Nitrate/nitrite porter (TC 2.A.1.8) family.</text>
</comment>
<dbReference type="EMBL" id="JAVLVT010000005">
    <property type="protein sequence ID" value="MDS1270858.1"/>
    <property type="molecule type" value="Genomic_DNA"/>
</dbReference>
<dbReference type="RefSeq" id="WP_310912413.1">
    <property type="nucleotide sequence ID" value="NZ_JAVLVT010000005.1"/>
</dbReference>
<feature type="transmembrane region" description="Helical" evidence="6">
    <location>
        <begin position="79"/>
        <end position="97"/>
    </location>
</feature>
<feature type="transmembrane region" description="Helical" evidence="6">
    <location>
        <begin position="42"/>
        <end position="67"/>
    </location>
</feature>
<evidence type="ECO:0000313" key="7">
    <source>
        <dbReference type="EMBL" id="MDS1270858.1"/>
    </source>
</evidence>
<feature type="transmembrane region" description="Helical" evidence="6">
    <location>
        <begin position="251"/>
        <end position="270"/>
    </location>
</feature>
<organism evidence="7 8">
    <name type="scientific">Lipingzhangella rawalii</name>
    <dbReference type="NCBI Taxonomy" id="2055835"/>
    <lineage>
        <taxon>Bacteria</taxon>
        <taxon>Bacillati</taxon>
        <taxon>Actinomycetota</taxon>
        <taxon>Actinomycetes</taxon>
        <taxon>Streptosporangiales</taxon>
        <taxon>Nocardiopsidaceae</taxon>
        <taxon>Lipingzhangella</taxon>
    </lineage>
</organism>
<keyword evidence="4 6" id="KW-1133">Transmembrane helix</keyword>
<comment type="caution">
    <text evidence="7">The sequence shown here is derived from an EMBL/GenBank/DDBJ whole genome shotgun (WGS) entry which is preliminary data.</text>
</comment>
<dbReference type="Gene3D" id="1.20.1250.20">
    <property type="entry name" value="MFS general substrate transporter like domains"/>
    <property type="match status" value="1"/>
</dbReference>
<comment type="subcellular location">
    <subcellularLocation>
        <location evidence="1">Membrane</location>
        <topology evidence="1">Multi-pass membrane protein</topology>
    </subcellularLocation>
</comment>
<evidence type="ECO:0000256" key="5">
    <source>
        <dbReference type="ARBA" id="ARBA00023136"/>
    </source>
</evidence>
<evidence type="ECO:0000313" key="8">
    <source>
        <dbReference type="Proteomes" id="UP001250214"/>
    </source>
</evidence>
<reference evidence="8" key="1">
    <citation type="submission" date="2023-07" db="EMBL/GenBank/DDBJ databases">
        <title>Novel species in the genus Lipingzhangella isolated from Sambhar Salt Lake.</title>
        <authorList>
            <person name="Jiya N."/>
            <person name="Kajale S."/>
            <person name="Sharma A."/>
        </authorList>
    </citation>
    <scope>NUCLEOTIDE SEQUENCE [LARGE SCALE GENOMIC DNA]</scope>
    <source>
        <strain evidence="8">LS1_29</strain>
    </source>
</reference>
<evidence type="ECO:0000256" key="1">
    <source>
        <dbReference type="ARBA" id="ARBA00004141"/>
    </source>
</evidence>
<keyword evidence="8" id="KW-1185">Reference proteome</keyword>
<gene>
    <name evidence="7" type="ORF">RIF23_11150</name>
</gene>
<evidence type="ECO:0000256" key="3">
    <source>
        <dbReference type="ARBA" id="ARBA00022692"/>
    </source>
</evidence>
<dbReference type="InterPro" id="IPR011701">
    <property type="entry name" value="MFS"/>
</dbReference>
<feature type="transmembrane region" description="Helical" evidence="6">
    <location>
        <begin position="135"/>
        <end position="153"/>
    </location>
</feature>
<feature type="transmembrane region" description="Helical" evidence="6">
    <location>
        <begin position="312"/>
        <end position="330"/>
    </location>
</feature>
<feature type="transmembrane region" description="Helical" evidence="6">
    <location>
        <begin position="336"/>
        <end position="353"/>
    </location>
</feature>
<name>A0ABU2H6F1_9ACTN</name>
<keyword evidence="5 6" id="KW-0472">Membrane</keyword>
<feature type="transmembrane region" description="Helical" evidence="6">
    <location>
        <begin position="174"/>
        <end position="197"/>
    </location>
</feature>